<proteinExistence type="predicted"/>
<evidence type="ECO:0000256" key="1">
    <source>
        <dbReference type="SAM" id="Phobius"/>
    </source>
</evidence>
<dbReference type="AlphaFoldDB" id="A0A225CID6"/>
<protein>
    <recommendedName>
        <fullName evidence="4">DUF4190 domain-containing protein</fullName>
    </recommendedName>
</protein>
<keyword evidence="1" id="KW-0472">Membrane</keyword>
<evidence type="ECO:0000313" key="3">
    <source>
        <dbReference type="Proteomes" id="UP000215316"/>
    </source>
</evidence>
<gene>
    <name evidence="2" type="ORF">B5P24_03595</name>
</gene>
<feature type="transmembrane region" description="Helical" evidence="1">
    <location>
        <begin position="65"/>
        <end position="86"/>
    </location>
</feature>
<keyword evidence="3" id="KW-1185">Reference proteome</keyword>
<dbReference type="RefSeq" id="WP_106408874.1">
    <property type="nucleotide sequence ID" value="NZ_CP040788.1"/>
</dbReference>
<dbReference type="Proteomes" id="UP000215316">
    <property type="component" value="Unassembled WGS sequence"/>
</dbReference>
<keyword evidence="1" id="KW-1133">Transmembrane helix</keyword>
<keyword evidence="1" id="KW-0812">Transmembrane</keyword>
<feature type="transmembrane region" description="Helical" evidence="1">
    <location>
        <begin position="20"/>
        <end position="53"/>
    </location>
</feature>
<accession>A0A225CID6</accession>
<reference evidence="2" key="1">
    <citation type="submission" date="2017-08" db="EMBL/GenBank/DDBJ databases">
        <title>Genomes of multiple Clavibacter strains from different subspecies.</title>
        <authorList>
            <person name="Yuan X.-K."/>
            <person name="Li X.-S."/>
            <person name="Nie J."/>
            <person name="De Boer S.H."/>
        </authorList>
    </citation>
    <scope>NUCLEOTIDE SEQUENCE [LARGE SCALE GENOMIC DNA]</scope>
    <source>
        <strain evidence="2">ATCC 33566</strain>
    </source>
</reference>
<evidence type="ECO:0000313" key="2">
    <source>
        <dbReference type="EMBL" id="OQJ62163.1"/>
    </source>
</evidence>
<name>A0A225CID6_9MICO</name>
<comment type="caution">
    <text evidence="2">The sequence shown here is derived from an EMBL/GenBank/DDBJ whole genome shotgun (WGS) entry which is preliminary data.</text>
</comment>
<evidence type="ECO:0008006" key="4">
    <source>
        <dbReference type="Google" id="ProtNLM"/>
    </source>
</evidence>
<dbReference type="EMBL" id="MZMQ01000001">
    <property type="protein sequence ID" value="OQJ62163.1"/>
    <property type="molecule type" value="Genomic_DNA"/>
</dbReference>
<sequence>MSAGPSRPPATTTALDASASGWLTALVVVQGLATIVASVLFLPVGGALVLANVIRATATRGTTRALFAMFAITGAVALVCVLVFGFQASVTQEVSVVRQ</sequence>
<organism evidence="2 3">
    <name type="scientific">Clavibacter tessellarius</name>
    <dbReference type="NCBI Taxonomy" id="31965"/>
    <lineage>
        <taxon>Bacteria</taxon>
        <taxon>Bacillati</taxon>
        <taxon>Actinomycetota</taxon>
        <taxon>Actinomycetes</taxon>
        <taxon>Micrococcales</taxon>
        <taxon>Microbacteriaceae</taxon>
        <taxon>Clavibacter</taxon>
    </lineage>
</organism>
<dbReference type="OrthoDB" id="9948387at2"/>